<dbReference type="InterPro" id="IPR036388">
    <property type="entry name" value="WH-like_DNA-bd_sf"/>
</dbReference>
<name>A0A3G2E999_9BURK</name>
<gene>
    <name evidence="2" type="ORF">D9M09_12860</name>
</gene>
<evidence type="ECO:0000313" key="2">
    <source>
        <dbReference type="EMBL" id="AYM76584.1"/>
    </source>
</evidence>
<dbReference type="InterPro" id="IPR000835">
    <property type="entry name" value="HTH_MarR-typ"/>
</dbReference>
<protein>
    <submittedName>
        <fullName evidence="2">MarR family transcriptional regulator</fullName>
    </submittedName>
</protein>
<evidence type="ECO:0000313" key="3">
    <source>
        <dbReference type="Proteomes" id="UP000279594"/>
    </source>
</evidence>
<dbReference type="Gene3D" id="1.10.10.10">
    <property type="entry name" value="Winged helix-like DNA-binding domain superfamily/Winged helix DNA-binding domain"/>
    <property type="match status" value="1"/>
</dbReference>
<reference evidence="2 3" key="1">
    <citation type="submission" date="2018-10" db="EMBL/GenBank/DDBJ databases">
        <title>Effects of UV and annual dynamics of microbial communities in freshwater RAS systems.</title>
        <authorList>
            <person name="Bekkelund A.K."/>
            <person name="Hansen B.R."/>
            <person name="Stokken H."/>
            <person name="Eriksen B.F."/>
            <person name="Kashulin N.A."/>
        </authorList>
    </citation>
    <scope>NUCLEOTIDE SEQUENCE [LARGE SCALE GENOMIC DNA]</scope>
    <source>
        <strain evidence="2 3">BHSEK</strain>
    </source>
</reference>
<dbReference type="Proteomes" id="UP000279594">
    <property type="component" value="Chromosome"/>
</dbReference>
<dbReference type="SMART" id="SM00347">
    <property type="entry name" value="HTH_MARR"/>
    <property type="match status" value="1"/>
</dbReference>
<dbReference type="AlphaFoldDB" id="A0A3G2E999"/>
<dbReference type="InterPro" id="IPR036390">
    <property type="entry name" value="WH_DNA-bd_sf"/>
</dbReference>
<accession>A0A3G2E999</accession>
<dbReference type="GO" id="GO:0003700">
    <property type="term" value="F:DNA-binding transcription factor activity"/>
    <property type="evidence" value="ECO:0007669"/>
    <property type="project" value="InterPro"/>
</dbReference>
<evidence type="ECO:0000259" key="1">
    <source>
        <dbReference type="SMART" id="SM00347"/>
    </source>
</evidence>
<sequence>MAASRGTSALTKKTHQPAPIDDAVFLGRAVERLSVLIAEQSKTVFDTMGIVIQVRSCSLMTVLATLGTASAADLARELGHSHQLVMQKIPKLLRLGLVRYRNDDNDARRRLLVPTEEGMSQLAKFEQCTVLIRAAYAGLFAEVGDVRQFVDRAADALNERPLDKRIHSPARLT</sequence>
<dbReference type="EMBL" id="CP033019">
    <property type="protein sequence ID" value="AYM76584.1"/>
    <property type="molecule type" value="Genomic_DNA"/>
</dbReference>
<organism evidence="2 3">
    <name type="scientific">Janthinobacterium agaricidamnosum</name>
    <dbReference type="NCBI Taxonomy" id="55508"/>
    <lineage>
        <taxon>Bacteria</taxon>
        <taxon>Pseudomonadati</taxon>
        <taxon>Pseudomonadota</taxon>
        <taxon>Betaproteobacteria</taxon>
        <taxon>Burkholderiales</taxon>
        <taxon>Oxalobacteraceae</taxon>
        <taxon>Janthinobacterium</taxon>
    </lineage>
</organism>
<dbReference type="Pfam" id="PF12802">
    <property type="entry name" value="MarR_2"/>
    <property type="match status" value="1"/>
</dbReference>
<proteinExistence type="predicted"/>
<dbReference type="SUPFAM" id="SSF46785">
    <property type="entry name" value="Winged helix' DNA-binding domain"/>
    <property type="match status" value="1"/>
</dbReference>
<keyword evidence="3" id="KW-1185">Reference proteome</keyword>
<feature type="domain" description="HTH marR-type" evidence="1">
    <location>
        <begin position="45"/>
        <end position="148"/>
    </location>
</feature>